<feature type="domain" description="DUF7825" evidence="3">
    <location>
        <begin position="723"/>
        <end position="907"/>
    </location>
</feature>
<dbReference type="AlphaFoldDB" id="A0A363NTS9"/>
<evidence type="ECO:0000313" key="4">
    <source>
        <dbReference type="EMBL" id="PUV24133.1"/>
    </source>
</evidence>
<feature type="domain" description="DUF7824" evidence="2">
    <location>
        <begin position="456"/>
        <end position="681"/>
    </location>
</feature>
<evidence type="ECO:0000259" key="1">
    <source>
        <dbReference type="Pfam" id="PF20103"/>
    </source>
</evidence>
<keyword evidence="5" id="KW-1185">Reference proteome</keyword>
<dbReference type="EMBL" id="QCXX01000003">
    <property type="protein sequence ID" value="PUV24133.1"/>
    <property type="molecule type" value="Genomic_DNA"/>
</dbReference>
<feature type="domain" description="DUF6493" evidence="1">
    <location>
        <begin position="139"/>
        <end position="354"/>
    </location>
</feature>
<accession>A0A363NTS9</accession>
<organism evidence="4 5">
    <name type="scientific">Sphingobacterium athyrii</name>
    <dbReference type="NCBI Taxonomy" id="2152717"/>
    <lineage>
        <taxon>Bacteria</taxon>
        <taxon>Pseudomonadati</taxon>
        <taxon>Bacteroidota</taxon>
        <taxon>Sphingobacteriia</taxon>
        <taxon>Sphingobacteriales</taxon>
        <taxon>Sphingobacteriaceae</taxon>
        <taxon>Sphingobacterium</taxon>
    </lineage>
</organism>
<protein>
    <submittedName>
        <fullName evidence="4">Uncharacterized protein</fullName>
    </submittedName>
</protein>
<evidence type="ECO:0000259" key="3">
    <source>
        <dbReference type="Pfam" id="PF25149"/>
    </source>
</evidence>
<evidence type="ECO:0000259" key="2">
    <source>
        <dbReference type="Pfam" id="PF25148"/>
    </source>
</evidence>
<evidence type="ECO:0000313" key="5">
    <source>
        <dbReference type="Proteomes" id="UP000250831"/>
    </source>
</evidence>
<comment type="caution">
    <text evidence="4">The sequence shown here is derived from an EMBL/GenBank/DDBJ whole genome shotgun (WGS) entry which is preliminary data.</text>
</comment>
<dbReference type="InterPro" id="IPR045472">
    <property type="entry name" value="DUF6493"/>
</dbReference>
<sequence>MLIVITKKKIFFIGAHQIYDIFEYLINRMNKLKKYIKDKNWVEVLNQCKVLNPDERAATIQYLHSLDIDRDILEKDGHSLDVMARLDFYENRKRVYATLNFALIACTRQFEDIAKIEYLKGEWRWSPLTSYLNNPAIGVEPLLAFYQLFPSDYLGKIVKASQKDRFRGIDFKVLWAFYEQGWIAFDESYFVTRLFTLTMFDRDTEEEADFLLTNPDAIDKVFLRFHKYEIPVLDISKWKAREGFVCKKVTEYWTEVIQIMQEKGYVFDRAIIPCLMESLLNNWKKPHLDWHIRLLSLFNTTQYDYLQQQQLLFSLLNTGNTSLINFSVKQIKTIYKMDGFDENGFIDHVSTIFPKEKIEKSLLLCLDILDHILKKEEYSTLDISTELSMLLLQTDSKVQEKGAQLLVGQADPEILKDLVEPHHSNLKLKTLEILGLAHATPHKADAAFEEEAEQLEQVTIPSTWDALLFQIGDFIRTKSALDFDLFLEGLNQLQNDIPKDYKKQLKPYCKQLFSRFWDIDYMGFFANFMHYWIGDDNLEKSSDENDSIPFTQHKLDWMQQKLKSNNSLPFLSTPSHRPFYLHPKVLVKRLLAYEQKKVAIEMEDLIVACNRLLYKQTDEETIRLVKTLKGNYAAAIQYYLGATDEVKPTADVLALWTQVTRIKQLDHIFPEFENTAAKNYPAVATPFEISFEIIIDKNEYSTWHRMLLEHNWNYSWFKREETKYYPPLFYNTAPFSTAFREAIAFQLSLTPQYIGPLLCRYIPDTASGNEVRKMEHCLYPMQFLMDQRLEIHGSGWLYIAVCLLFEKKISRDLAAEYIQFSLIDRKRDLSYLAHAIGKLIAGGYAPVNRFIEYLDRPFVSQQVKEFQLLCLEKTLEHLDGERLPINSKKLVTYYVEVSAQLNKEANQAFLSKVKRK</sequence>
<reference evidence="4 5" key="1">
    <citation type="submission" date="2018-04" db="EMBL/GenBank/DDBJ databases">
        <title>Sphingobacterium sp. M46 Genome.</title>
        <authorList>
            <person name="Cheng J."/>
            <person name="Li Y."/>
        </authorList>
    </citation>
    <scope>NUCLEOTIDE SEQUENCE [LARGE SCALE GENOMIC DNA]</scope>
    <source>
        <strain evidence="4 5">M46</strain>
    </source>
</reference>
<gene>
    <name evidence="4" type="ORF">DCO56_12240</name>
</gene>
<proteinExistence type="predicted"/>
<dbReference type="Pfam" id="PF20103">
    <property type="entry name" value="DUF6493"/>
    <property type="match status" value="1"/>
</dbReference>
<name>A0A363NTS9_9SPHI</name>
<dbReference type="Pfam" id="PF25149">
    <property type="entry name" value="DUF7825"/>
    <property type="match status" value="1"/>
</dbReference>
<dbReference type="InterPro" id="IPR056726">
    <property type="entry name" value="DUF7824"/>
</dbReference>
<dbReference type="InterPro" id="IPR056727">
    <property type="entry name" value="DUF7825"/>
</dbReference>
<dbReference type="Proteomes" id="UP000250831">
    <property type="component" value="Unassembled WGS sequence"/>
</dbReference>
<dbReference type="Pfam" id="PF25148">
    <property type="entry name" value="DUF7824"/>
    <property type="match status" value="1"/>
</dbReference>